<dbReference type="SMART" id="SM00044">
    <property type="entry name" value="CYCc"/>
    <property type="match status" value="1"/>
</dbReference>
<dbReference type="PROSITE" id="PS50125">
    <property type="entry name" value="GUANYLATE_CYCLASE_2"/>
    <property type="match status" value="1"/>
</dbReference>
<dbReference type="InterPro" id="IPR029787">
    <property type="entry name" value="Nucleotide_cyclase"/>
</dbReference>
<accession>A0A7J6KZU4</accession>
<feature type="compositionally biased region" description="Acidic residues" evidence="7">
    <location>
        <begin position="478"/>
        <end position="495"/>
    </location>
</feature>
<dbReference type="OrthoDB" id="435868at2759"/>
<evidence type="ECO:0000259" key="9">
    <source>
        <dbReference type="PROSITE" id="PS50125"/>
    </source>
</evidence>
<dbReference type="AlphaFoldDB" id="A0A7J6KZU4"/>
<evidence type="ECO:0000313" key="10">
    <source>
        <dbReference type="EMBL" id="KAF4651956.1"/>
    </source>
</evidence>
<keyword evidence="4 8" id="KW-1133">Transmembrane helix</keyword>
<dbReference type="GO" id="GO:0009190">
    <property type="term" value="P:cyclic nucleotide biosynthetic process"/>
    <property type="evidence" value="ECO:0007669"/>
    <property type="project" value="InterPro"/>
</dbReference>
<evidence type="ECO:0000256" key="6">
    <source>
        <dbReference type="ARBA" id="ARBA00023239"/>
    </source>
</evidence>
<dbReference type="InterPro" id="IPR001054">
    <property type="entry name" value="A/G_cyclase"/>
</dbReference>
<dbReference type="Proteomes" id="UP000591131">
    <property type="component" value="Unassembled WGS sequence"/>
</dbReference>
<feature type="transmembrane region" description="Helical" evidence="8">
    <location>
        <begin position="321"/>
        <end position="344"/>
    </location>
</feature>
<dbReference type="GO" id="GO:0000166">
    <property type="term" value="F:nucleotide binding"/>
    <property type="evidence" value="ECO:0007669"/>
    <property type="project" value="UniProtKB-KW"/>
</dbReference>
<comment type="caution">
    <text evidence="10">The sequence shown here is derived from an EMBL/GenBank/DDBJ whole genome shotgun (WGS) entry which is preliminary data.</text>
</comment>
<feature type="compositionally biased region" description="Basic and acidic residues" evidence="7">
    <location>
        <begin position="533"/>
        <end position="542"/>
    </location>
</feature>
<keyword evidence="5 8" id="KW-0472">Membrane</keyword>
<dbReference type="GO" id="GO:0016829">
    <property type="term" value="F:lyase activity"/>
    <property type="evidence" value="ECO:0007669"/>
    <property type="project" value="UniProtKB-KW"/>
</dbReference>
<comment type="subcellular location">
    <subcellularLocation>
        <location evidence="1">Membrane</location>
    </subcellularLocation>
</comment>
<feature type="region of interest" description="Disordered" evidence="7">
    <location>
        <begin position="462"/>
        <end position="495"/>
    </location>
</feature>
<gene>
    <name evidence="10" type="primary">NPR2_5</name>
    <name evidence="10" type="ORF">FOL47_011337</name>
</gene>
<feature type="domain" description="Guanylate cyclase" evidence="9">
    <location>
        <begin position="364"/>
        <end position="402"/>
    </location>
</feature>
<dbReference type="SUPFAM" id="SSF55073">
    <property type="entry name" value="Nucleotide cyclase"/>
    <property type="match status" value="1"/>
</dbReference>
<sequence>FSCIHTEEYQYRHHHDSTLVMAPQSPGGKLTPKELARGQVPHQGSAAVQLWLPEEGIPKSSAIDVNAASATTSVQQQQQAVITAGGYSPTNGAARTAAGRQFPSAIRWSIGNIKYRSRRIVRESLKSNELRLSILSEKKYRLVRRFLPWRLRFLIGSETSGSAKGWREVQYTRLERDTMWEAFGQPTHWLTLEFADDAALEKGFQVDFAARARRYPYWYFLLTACLIIIYCWLQYELLHPRYPSVTFVRLMMTEPASIIFFAAIVKLAIEVIFLADSLWFVENYFPMQLLLSVLAGTAVLLWMYISPLILRYYTRPLQEALAYAVLMAFSIVLFKLRCFAPSFFALQDPSKIEDGNLVDQLGHPLRIRVGMHSGHCVAGVIGRKKFIYDVWGDCVNTASRMESHGTEMRVHCSEDTAREIADSFDLTCRGQMQVKGKGLMTTYYINKERKASMLRDYRGPFVGGANPGSSAASVMDSESQDETSDDSSGEEEEDVPWVVNTVSERSDACGASVNEDEIGIVGARSSGKSPSFKMERKLKEAARAPPPKRLSEAQKKIKKNGFRCGAAVTTAQGKQLKRDPTAGAVTDVKFWRDTTNAGPTGCWVEVTGFVREIAVQVSEICRLVDRFISDGKITLMHRNGDTIMLRDASPDELVHFTRWLRESKSASTNQTMKRKLEDDELAKKGAKRRASADQGRAIEDDE</sequence>
<dbReference type="CDD" id="cd07302">
    <property type="entry name" value="CHD"/>
    <property type="match status" value="1"/>
</dbReference>
<protein>
    <submittedName>
        <fullName evidence="10">Nitrogen permease regulator 2</fullName>
    </submittedName>
</protein>
<dbReference type="GO" id="GO:0035556">
    <property type="term" value="P:intracellular signal transduction"/>
    <property type="evidence" value="ECO:0007669"/>
    <property type="project" value="InterPro"/>
</dbReference>
<dbReference type="Gene3D" id="3.30.70.1230">
    <property type="entry name" value="Nucleotide cyclase"/>
    <property type="match status" value="1"/>
</dbReference>
<evidence type="ECO:0000256" key="5">
    <source>
        <dbReference type="ARBA" id="ARBA00023136"/>
    </source>
</evidence>
<feature type="region of interest" description="Disordered" evidence="7">
    <location>
        <begin position="522"/>
        <end position="551"/>
    </location>
</feature>
<name>A0A7J6KZU4_PERCH</name>
<reference evidence="10 11" key="1">
    <citation type="submission" date="2020-04" db="EMBL/GenBank/DDBJ databases">
        <title>Perkinsus chesapeaki whole genome sequence.</title>
        <authorList>
            <person name="Bogema D.R."/>
        </authorList>
    </citation>
    <scope>NUCLEOTIDE SEQUENCE [LARGE SCALE GENOMIC DNA]</scope>
    <source>
        <strain evidence="10">ATCC PRA-425</strain>
    </source>
</reference>
<feature type="transmembrane region" description="Helical" evidence="8">
    <location>
        <begin position="256"/>
        <end position="275"/>
    </location>
</feature>
<dbReference type="EMBL" id="JAAPAO010000981">
    <property type="protein sequence ID" value="KAF4651956.1"/>
    <property type="molecule type" value="Genomic_DNA"/>
</dbReference>
<evidence type="ECO:0000256" key="3">
    <source>
        <dbReference type="ARBA" id="ARBA00022741"/>
    </source>
</evidence>
<feature type="compositionally biased region" description="Basic and acidic residues" evidence="7">
    <location>
        <begin position="674"/>
        <end position="683"/>
    </location>
</feature>
<evidence type="ECO:0000256" key="7">
    <source>
        <dbReference type="SAM" id="MobiDB-lite"/>
    </source>
</evidence>
<keyword evidence="2 8" id="KW-0812">Transmembrane</keyword>
<dbReference type="InterPro" id="IPR050401">
    <property type="entry name" value="Cyclic_nucleotide_synthase"/>
</dbReference>
<dbReference type="PANTHER" id="PTHR11920">
    <property type="entry name" value="GUANYLYL CYCLASE"/>
    <property type="match status" value="1"/>
</dbReference>
<feature type="transmembrane region" description="Helical" evidence="8">
    <location>
        <begin position="217"/>
        <end position="235"/>
    </location>
</feature>
<keyword evidence="11" id="KW-1185">Reference proteome</keyword>
<evidence type="ECO:0000256" key="2">
    <source>
        <dbReference type="ARBA" id="ARBA00022692"/>
    </source>
</evidence>
<evidence type="ECO:0000256" key="4">
    <source>
        <dbReference type="ARBA" id="ARBA00022989"/>
    </source>
</evidence>
<feature type="transmembrane region" description="Helical" evidence="8">
    <location>
        <begin position="287"/>
        <end position="309"/>
    </location>
</feature>
<evidence type="ECO:0000313" key="11">
    <source>
        <dbReference type="Proteomes" id="UP000591131"/>
    </source>
</evidence>
<feature type="non-terminal residue" evidence="10">
    <location>
        <position position="702"/>
    </location>
</feature>
<feature type="non-terminal residue" evidence="10">
    <location>
        <position position="1"/>
    </location>
</feature>
<keyword evidence="3" id="KW-0547">Nucleotide-binding</keyword>
<dbReference type="GO" id="GO:0016020">
    <property type="term" value="C:membrane"/>
    <property type="evidence" value="ECO:0007669"/>
    <property type="project" value="UniProtKB-SubCell"/>
</dbReference>
<evidence type="ECO:0000256" key="8">
    <source>
        <dbReference type="SAM" id="Phobius"/>
    </source>
</evidence>
<evidence type="ECO:0000256" key="1">
    <source>
        <dbReference type="ARBA" id="ARBA00004370"/>
    </source>
</evidence>
<dbReference type="Pfam" id="PF00211">
    <property type="entry name" value="Guanylate_cyc"/>
    <property type="match status" value="1"/>
</dbReference>
<dbReference type="PANTHER" id="PTHR11920:SF335">
    <property type="entry name" value="GUANYLATE CYCLASE"/>
    <property type="match status" value="1"/>
</dbReference>
<keyword evidence="6" id="KW-0456">Lyase</keyword>
<organism evidence="10 11">
    <name type="scientific">Perkinsus chesapeaki</name>
    <name type="common">Clam parasite</name>
    <name type="synonym">Perkinsus andrewsi</name>
    <dbReference type="NCBI Taxonomy" id="330153"/>
    <lineage>
        <taxon>Eukaryota</taxon>
        <taxon>Sar</taxon>
        <taxon>Alveolata</taxon>
        <taxon>Perkinsozoa</taxon>
        <taxon>Perkinsea</taxon>
        <taxon>Perkinsida</taxon>
        <taxon>Perkinsidae</taxon>
        <taxon>Perkinsus</taxon>
    </lineage>
</organism>
<proteinExistence type="predicted"/>
<feature type="region of interest" description="Disordered" evidence="7">
    <location>
        <begin position="664"/>
        <end position="702"/>
    </location>
</feature>